<reference evidence="1" key="1">
    <citation type="journal article" date="2021" name="Sci. Adv.">
        <title>The American lobster genome reveals insights on longevity, neural, and immune adaptations.</title>
        <authorList>
            <person name="Polinski J.M."/>
            <person name="Zimin A.V."/>
            <person name="Clark K.F."/>
            <person name="Kohn A.B."/>
            <person name="Sadowski N."/>
            <person name="Timp W."/>
            <person name="Ptitsyn A."/>
            <person name="Khanna P."/>
            <person name="Romanova D.Y."/>
            <person name="Williams P."/>
            <person name="Greenwood S.J."/>
            <person name="Moroz L.L."/>
            <person name="Walt D.R."/>
            <person name="Bodnar A.G."/>
        </authorList>
    </citation>
    <scope>NUCLEOTIDE SEQUENCE</scope>
    <source>
        <strain evidence="1">GMGI-L3</strain>
    </source>
</reference>
<evidence type="ECO:0000313" key="2">
    <source>
        <dbReference type="EMBL" id="KAG7174243.1"/>
    </source>
</evidence>
<name>A0A8J5JY30_HOMAM</name>
<dbReference type="EMBL" id="JAHLQT010029043">
    <property type="protein sequence ID" value="KAG7161514.1"/>
    <property type="molecule type" value="Genomic_DNA"/>
</dbReference>
<protein>
    <submittedName>
        <fullName evidence="1">Uncharacterized protein</fullName>
    </submittedName>
</protein>
<gene>
    <name evidence="2" type="ORF">Hamer_G003153</name>
    <name evidence="1" type="ORF">Hamer_G026934</name>
</gene>
<evidence type="ECO:0000313" key="1">
    <source>
        <dbReference type="EMBL" id="KAG7161514.1"/>
    </source>
</evidence>
<proteinExistence type="predicted"/>
<organism evidence="1 3">
    <name type="scientific">Homarus americanus</name>
    <name type="common">American lobster</name>
    <dbReference type="NCBI Taxonomy" id="6706"/>
    <lineage>
        <taxon>Eukaryota</taxon>
        <taxon>Metazoa</taxon>
        <taxon>Ecdysozoa</taxon>
        <taxon>Arthropoda</taxon>
        <taxon>Crustacea</taxon>
        <taxon>Multicrustacea</taxon>
        <taxon>Malacostraca</taxon>
        <taxon>Eumalacostraca</taxon>
        <taxon>Eucarida</taxon>
        <taxon>Decapoda</taxon>
        <taxon>Pleocyemata</taxon>
        <taxon>Astacidea</taxon>
        <taxon>Nephropoidea</taxon>
        <taxon>Nephropidae</taxon>
        <taxon>Homarus</taxon>
    </lineage>
</organism>
<keyword evidence="3" id="KW-1185">Reference proteome</keyword>
<sequence>MAGPLVSGRRIPLYDRPCHNPCEVRDHQNFCTPDLLCMLSISARTRTMGSQGVTHLVRRSANPTSIDATLRNCDKRCQVRTKDGNCEVDYVCMGTP</sequence>
<dbReference type="Proteomes" id="UP000747542">
    <property type="component" value="Unassembled WGS sequence"/>
</dbReference>
<dbReference type="EMBL" id="JAHLQT010007678">
    <property type="protein sequence ID" value="KAG7174243.1"/>
    <property type="molecule type" value="Genomic_DNA"/>
</dbReference>
<dbReference type="AlphaFoldDB" id="A0A8J5JY30"/>
<evidence type="ECO:0000313" key="3">
    <source>
        <dbReference type="Proteomes" id="UP000747542"/>
    </source>
</evidence>
<accession>A0A8J5JY30</accession>
<comment type="caution">
    <text evidence="1">The sequence shown here is derived from an EMBL/GenBank/DDBJ whole genome shotgun (WGS) entry which is preliminary data.</text>
</comment>